<evidence type="ECO:0000256" key="1">
    <source>
        <dbReference type="ARBA" id="ARBA00001974"/>
    </source>
</evidence>
<dbReference type="InterPro" id="IPR028202">
    <property type="entry name" value="Reductase_C"/>
</dbReference>
<keyword evidence="4" id="KW-0560">Oxidoreductase</keyword>
<accession>A0ABT8BFP0</accession>
<keyword evidence="3" id="KW-0274">FAD</keyword>
<evidence type="ECO:0000313" key="7">
    <source>
        <dbReference type="EMBL" id="MDN3590360.1"/>
    </source>
</evidence>
<dbReference type="Pfam" id="PF07992">
    <property type="entry name" value="Pyr_redox_2"/>
    <property type="match status" value="1"/>
</dbReference>
<evidence type="ECO:0000256" key="2">
    <source>
        <dbReference type="ARBA" id="ARBA00022630"/>
    </source>
</evidence>
<dbReference type="PANTHER" id="PTHR43557:SF2">
    <property type="entry name" value="RIESKE DOMAIN-CONTAINING PROTEIN-RELATED"/>
    <property type="match status" value="1"/>
</dbReference>
<keyword evidence="8" id="KW-1185">Reference proteome</keyword>
<gene>
    <name evidence="7" type="ORF">QWZ12_06995</name>
</gene>
<dbReference type="Gene3D" id="3.30.390.30">
    <property type="match status" value="1"/>
</dbReference>
<feature type="domain" description="Reductase C-terminal" evidence="6">
    <location>
        <begin position="332"/>
        <end position="400"/>
    </location>
</feature>
<dbReference type="PRINTS" id="PR00368">
    <property type="entry name" value="FADPNR"/>
</dbReference>
<dbReference type="SUPFAM" id="SSF51905">
    <property type="entry name" value="FAD/NAD(P)-binding domain"/>
    <property type="match status" value="2"/>
</dbReference>
<sequence length="425" mass="44183">MTCDHLVIVGASLAGLRGAEAARQAGFAGRLTLIGDEPHRPYDRPPLSKQVLTGSVAPAATALPNLVPLAAEWHLGSAAAALDRGERVVTLQDGRRIAYDRLLIATGARPRPWPDAAQGRLAGVHTLRGREDAAALRASLAEKPARVLVIGGGFIGCEVAAACRDLGLPVTLVETGPTVLAGVLGTYLGAVVGALHEARGVDLVFDAKVEALEDDGTGRVVRARLADGRAIETDCVVVALGAVRNTEWLTGSGLAFDEGGVDCDPEGYVVDTEGRPDKAIAAAGDVARFPHPLYDGRRVALEHWGHAAAQGAHAARLLTGHGAGPYDEVPAFWSSQGGVTIKSVGLTEGADSLVIAQGDPKTGRFLALYGRAGRCIAAVSFDSVRWLPAYAEMVAVRAPFPPIRGGVDQGRLSEMAPGLAQRDET</sequence>
<comment type="caution">
    <text evidence="7">The sequence shown here is derived from an EMBL/GenBank/DDBJ whole genome shotgun (WGS) entry which is preliminary data.</text>
</comment>
<dbReference type="InterPro" id="IPR036188">
    <property type="entry name" value="FAD/NAD-bd_sf"/>
</dbReference>
<keyword evidence="2" id="KW-0285">Flavoprotein</keyword>
<dbReference type="EMBL" id="JAUFPX010000004">
    <property type="protein sequence ID" value="MDN3590360.1"/>
    <property type="molecule type" value="Genomic_DNA"/>
</dbReference>
<protein>
    <submittedName>
        <fullName evidence="7">FAD-dependent oxidoreductase</fullName>
    </submittedName>
</protein>
<evidence type="ECO:0000259" key="6">
    <source>
        <dbReference type="Pfam" id="PF14759"/>
    </source>
</evidence>
<dbReference type="PANTHER" id="PTHR43557">
    <property type="entry name" value="APOPTOSIS-INDUCING FACTOR 1"/>
    <property type="match status" value="1"/>
</dbReference>
<proteinExistence type="predicted"/>
<feature type="domain" description="FAD/NAD(P)-binding" evidence="5">
    <location>
        <begin position="5"/>
        <end position="311"/>
    </location>
</feature>
<evidence type="ECO:0000259" key="5">
    <source>
        <dbReference type="Pfam" id="PF07992"/>
    </source>
</evidence>
<comment type="cofactor">
    <cofactor evidence="1">
        <name>FAD</name>
        <dbReference type="ChEBI" id="CHEBI:57692"/>
    </cofactor>
</comment>
<dbReference type="SUPFAM" id="SSF55424">
    <property type="entry name" value="FAD/NAD-linked reductases, dimerisation (C-terminal) domain"/>
    <property type="match status" value="1"/>
</dbReference>
<evidence type="ECO:0000313" key="8">
    <source>
        <dbReference type="Proteomes" id="UP001224644"/>
    </source>
</evidence>
<organism evidence="7 8">
    <name type="scientific">Methylobacterium adhaesivum</name>
    <dbReference type="NCBI Taxonomy" id="333297"/>
    <lineage>
        <taxon>Bacteria</taxon>
        <taxon>Pseudomonadati</taxon>
        <taxon>Pseudomonadota</taxon>
        <taxon>Alphaproteobacteria</taxon>
        <taxon>Hyphomicrobiales</taxon>
        <taxon>Methylobacteriaceae</taxon>
        <taxon>Methylobacterium</taxon>
    </lineage>
</organism>
<dbReference type="Pfam" id="PF14759">
    <property type="entry name" value="Reductase_C"/>
    <property type="match status" value="1"/>
</dbReference>
<evidence type="ECO:0000256" key="4">
    <source>
        <dbReference type="ARBA" id="ARBA00023002"/>
    </source>
</evidence>
<dbReference type="InterPro" id="IPR023753">
    <property type="entry name" value="FAD/NAD-binding_dom"/>
</dbReference>
<reference evidence="8" key="1">
    <citation type="journal article" date="2019" name="Int. J. Syst. Evol. Microbiol.">
        <title>The Global Catalogue of Microorganisms (GCM) 10K type strain sequencing project: providing services to taxonomists for standard genome sequencing and annotation.</title>
        <authorList>
            <consortium name="The Broad Institute Genomics Platform"/>
            <consortium name="The Broad Institute Genome Sequencing Center for Infectious Disease"/>
            <person name="Wu L."/>
            <person name="Ma J."/>
        </authorList>
    </citation>
    <scope>NUCLEOTIDE SEQUENCE [LARGE SCALE GENOMIC DNA]</scope>
    <source>
        <strain evidence="8">CECT 7069</strain>
    </source>
</reference>
<dbReference type="InterPro" id="IPR016156">
    <property type="entry name" value="FAD/NAD-linked_Rdtase_dimer_sf"/>
</dbReference>
<dbReference type="PRINTS" id="PR00411">
    <property type="entry name" value="PNDRDTASEI"/>
</dbReference>
<evidence type="ECO:0000256" key="3">
    <source>
        <dbReference type="ARBA" id="ARBA00022827"/>
    </source>
</evidence>
<dbReference type="RefSeq" id="WP_238224434.1">
    <property type="nucleotide sequence ID" value="NZ_BPQD01000008.1"/>
</dbReference>
<dbReference type="Proteomes" id="UP001224644">
    <property type="component" value="Unassembled WGS sequence"/>
</dbReference>
<name>A0ABT8BFP0_9HYPH</name>
<dbReference type="Gene3D" id="3.50.50.60">
    <property type="entry name" value="FAD/NAD(P)-binding domain"/>
    <property type="match status" value="2"/>
</dbReference>
<dbReference type="InterPro" id="IPR050446">
    <property type="entry name" value="FAD-oxidoreductase/Apoptosis"/>
</dbReference>